<evidence type="ECO:0000256" key="1">
    <source>
        <dbReference type="SAM" id="SignalP"/>
    </source>
</evidence>
<accession>A0A284RTF2</accession>
<proteinExistence type="predicted"/>
<feature type="chain" id="PRO_5011972932" evidence="1">
    <location>
        <begin position="25"/>
        <end position="53"/>
    </location>
</feature>
<name>A0A284RTF2_ARMOS</name>
<dbReference type="Proteomes" id="UP000219338">
    <property type="component" value="Unassembled WGS sequence"/>
</dbReference>
<protein>
    <submittedName>
        <fullName evidence="2">Uncharacterized protein</fullName>
    </submittedName>
</protein>
<dbReference type="OrthoDB" id="10313243at2759"/>
<reference evidence="3" key="1">
    <citation type="journal article" date="2017" name="Nat. Ecol. Evol.">
        <title>Genome expansion and lineage-specific genetic innovations in the forest pathogenic fungi Armillaria.</title>
        <authorList>
            <person name="Sipos G."/>
            <person name="Prasanna A.N."/>
            <person name="Walter M.C."/>
            <person name="O'Connor E."/>
            <person name="Balint B."/>
            <person name="Krizsan K."/>
            <person name="Kiss B."/>
            <person name="Hess J."/>
            <person name="Varga T."/>
            <person name="Slot J."/>
            <person name="Riley R."/>
            <person name="Boka B."/>
            <person name="Rigling D."/>
            <person name="Barry K."/>
            <person name="Lee J."/>
            <person name="Mihaltcheva S."/>
            <person name="LaButti K."/>
            <person name="Lipzen A."/>
            <person name="Waldron R."/>
            <person name="Moloney N.M."/>
            <person name="Sperisen C."/>
            <person name="Kredics L."/>
            <person name="Vagvoelgyi C."/>
            <person name="Patrignani A."/>
            <person name="Fitzpatrick D."/>
            <person name="Nagy I."/>
            <person name="Doyle S."/>
            <person name="Anderson J.B."/>
            <person name="Grigoriev I.V."/>
            <person name="Gueldener U."/>
            <person name="Muensterkoetter M."/>
            <person name="Nagy L.G."/>
        </authorList>
    </citation>
    <scope>NUCLEOTIDE SEQUENCE [LARGE SCALE GENOMIC DNA]</scope>
    <source>
        <strain evidence="3">C18/9</strain>
    </source>
</reference>
<feature type="signal peptide" evidence="1">
    <location>
        <begin position="1"/>
        <end position="24"/>
    </location>
</feature>
<organism evidence="2 3">
    <name type="scientific">Armillaria ostoyae</name>
    <name type="common">Armillaria root rot fungus</name>
    <dbReference type="NCBI Taxonomy" id="47428"/>
    <lineage>
        <taxon>Eukaryota</taxon>
        <taxon>Fungi</taxon>
        <taxon>Dikarya</taxon>
        <taxon>Basidiomycota</taxon>
        <taxon>Agaricomycotina</taxon>
        <taxon>Agaricomycetes</taxon>
        <taxon>Agaricomycetidae</taxon>
        <taxon>Agaricales</taxon>
        <taxon>Marasmiineae</taxon>
        <taxon>Physalacriaceae</taxon>
        <taxon>Armillaria</taxon>
    </lineage>
</organism>
<evidence type="ECO:0000313" key="2">
    <source>
        <dbReference type="EMBL" id="SJL12038.1"/>
    </source>
</evidence>
<sequence>MKSLFFLAIAYIHIAMINFVPVLGAASPKNDLEAEAMDDLPVGPDWLASSESV</sequence>
<dbReference type="AlphaFoldDB" id="A0A284RTF2"/>
<keyword evidence="3" id="KW-1185">Reference proteome</keyword>
<evidence type="ECO:0000313" key="3">
    <source>
        <dbReference type="Proteomes" id="UP000219338"/>
    </source>
</evidence>
<dbReference type="EMBL" id="FUEG01000016">
    <property type="protein sequence ID" value="SJL12038.1"/>
    <property type="molecule type" value="Genomic_DNA"/>
</dbReference>
<gene>
    <name evidence="2" type="ORF">ARMOST_15455</name>
</gene>
<keyword evidence="1" id="KW-0732">Signal</keyword>